<dbReference type="PROSITE" id="PS51257">
    <property type="entry name" value="PROKAR_LIPOPROTEIN"/>
    <property type="match status" value="1"/>
</dbReference>
<evidence type="ECO:0008006" key="3">
    <source>
        <dbReference type="Google" id="ProtNLM"/>
    </source>
</evidence>
<reference evidence="2" key="1">
    <citation type="submission" date="2023-07" db="EMBL/GenBank/DDBJ databases">
        <title>Dyadobacter sp. nov 'subterranea' isolated from contaminted grondwater.</title>
        <authorList>
            <person name="Szabo I."/>
            <person name="Al-Omari J."/>
            <person name="Szerdahelyi S.G."/>
            <person name="Rado J."/>
        </authorList>
    </citation>
    <scope>NUCLEOTIDE SEQUENCE [LARGE SCALE GENOMIC DNA]</scope>
    <source>
        <strain evidence="2">UP-52</strain>
    </source>
</reference>
<evidence type="ECO:0000313" key="2">
    <source>
        <dbReference type="Proteomes" id="UP000634134"/>
    </source>
</evidence>
<dbReference type="EMBL" id="JACYGY010000001">
    <property type="protein sequence ID" value="MBE9461189.1"/>
    <property type="molecule type" value="Genomic_DNA"/>
</dbReference>
<proteinExistence type="predicted"/>
<keyword evidence="2" id="KW-1185">Reference proteome</keyword>
<dbReference type="RefSeq" id="WP_379992881.1">
    <property type="nucleotide sequence ID" value="NZ_JBHSRU010000020.1"/>
</dbReference>
<dbReference type="Proteomes" id="UP000634134">
    <property type="component" value="Unassembled WGS sequence"/>
</dbReference>
<gene>
    <name evidence="1" type="ORF">IEE83_04770</name>
</gene>
<evidence type="ECO:0000313" key="1">
    <source>
        <dbReference type="EMBL" id="MBE9461189.1"/>
    </source>
</evidence>
<name>A0ABR9W6U6_9BACT</name>
<sequence>MNVAMKKWMFLGGFALMMGLTGCDDSDNGSDFVLEQVVTSDFELNADDWTGDLSEYSTATDTSSIEFRSGRTTLPSPLNTKTYGFMLQSHNRSDDMFMFLKKKIGGLKSNFKYNVTFEIDLATNYSSGGLGAGGSPGSSVYVKAGASSVEPAKKLVSGFYTFNLDKGNQSEDGKDLVNLGNVANGLETDSYAIVKRDNLTKPVTVTSDASGAIWVCIGTDSGFEGLTKLYYDKIKVSITEKAN</sequence>
<organism evidence="1 2">
    <name type="scientific">Dyadobacter subterraneus</name>
    <dbReference type="NCBI Taxonomy" id="2773304"/>
    <lineage>
        <taxon>Bacteria</taxon>
        <taxon>Pseudomonadati</taxon>
        <taxon>Bacteroidota</taxon>
        <taxon>Cytophagia</taxon>
        <taxon>Cytophagales</taxon>
        <taxon>Spirosomataceae</taxon>
        <taxon>Dyadobacter</taxon>
    </lineage>
</organism>
<comment type="caution">
    <text evidence="1">The sequence shown here is derived from an EMBL/GenBank/DDBJ whole genome shotgun (WGS) entry which is preliminary data.</text>
</comment>
<accession>A0ABR9W6U6</accession>
<protein>
    <recommendedName>
        <fullName evidence="3">Lipoprotein</fullName>
    </recommendedName>
</protein>